<dbReference type="SUPFAM" id="SSF53955">
    <property type="entry name" value="Lysozyme-like"/>
    <property type="match status" value="1"/>
</dbReference>
<feature type="domain" description="Transglycosylase SLT" evidence="2">
    <location>
        <begin position="752"/>
        <end position="848"/>
    </location>
</feature>
<evidence type="ECO:0000256" key="1">
    <source>
        <dbReference type="SAM" id="Coils"/>
    </source>
</evidence>
<keyword evidence="1" id="KW-0175">Coiled coil</keyword>
<gene>
    <name evidence="4" type="ORF">AAX06_01890</name>
</gene>
<protein>
    <submittedName>
        <fullName evidence="4">Uncharacterized protein</fullName>
    </submittedName>
</protein>
<evidence type="ECO:0000313" key="4">
    <source>
        <dbReference type="EMBL" id="AKG07131.1"/>
    </source>
</evidence>
<dbReference type="InterPro" id="IPR013491">
    <property type="entry name" value="Tape_meas_N"/>
</dbReference>
<feature type="coiled-coil region" evidence="1">
    <location>
        <begin position="895"/>
        <end position="990"/>
    </location>
</feature>
<accession>A0AAC8T995</accession>
<dbReference type="NCBIfam" id="TIGR02675">
    <property type="entry name" value="tape_meas_nterm"/>
    <property type="match status" value="1"/>
</dbReference>
<dbReference type="InterPro" id="IPR023346">
    <property type="entry name" value="Lysozyme-like_dom_sf"/>
</dbReference>
<proteinExistence type="predicted"/>
<sequence>MPTQTYRLDIQVDAQKAQDALLAVKKRMDIIEQATGDAGQGITRFNDNVNDAARSLDKFVSGSKPVQQNLAKLKNNIDETTSASKRLDNSLKGLSPTLGGVAAQMAGIFTVSTAISKMDAFTGLQNRLKLVTKSTDELNQAMQATFKIAQNTGSDWDSAVLVFQKFSENAERLNLDLAKTAKLTDTVSKAVAISGSSAEGAAAALTQFGQGLGSGVLRGDEFNSVNENANGIIKALAYGLGVTSGELRTMANEGKLTGEVLAEALDKAKPYIDEMFSKTDFTIGQSMQMLSNSMTQFVGETGKASGAASALSGAIQILANNFNAVADTTMVAGITYATYAVTQKTQSVYASITALLAERAANAQKAQSELVAAQSEVATTQAKLAKVQASYKSVAALRGEAMAQAQLTAATNAATKAQINLGKAKKAVAATAGGMRGVMAGLAGVMGGPMGLALMVGGVAASYMLLKDNTQKADAALETNKKTVAELLEEYQKLNENQKQLARDQITKDIKERTQAYKDQINELTILTARIANNSEATAEQKAEIFAAMQALRGKTISAEELAVKVRGMGVASEDFAIKLTKQASETQKAKDELDHAESIGRAYENTAYNASNASSGLADQMDNVAGAASNATDKMEGLTQEAKKYLDTISQNAFVDRMTLEMMKRGYSEKVSRDLARFYVANGKKKITPDIEQAILDGAQAQEDLEKYIKSTKPKSNNSSKAKTEAILITAQERAAWDKVKQNAIKYDFASIEKQYNLPSGILASVHMQESKGNANAVGSETKYGRAKGGFQFLDGTWQQYGKGSVYDLANAAPAAAKYLRHLIDEFGDVEKAIAAYNTGPGNVKKHAWSTIMSDRYARMKNGKGQTFHYVKGVSRYMQAYNGGKDQAYTANEVAEQAANYAKQQADLAKKQEEARESLLKQYGTWSYRQAEQLKEEIKAINNAFGESSETAKKLTAIANERYAISDKLRQKEQQLEMYSHKMTTTERMALEHEIHQHKILLNGEYTEAERTAYRDAANEKYQHDLAMFKRLQQQKIQELEKPIKAALDEQERIAIARMNQKTMRPDDYRRWELSQEMAGVRRTADDAYVSQFRDIFRQNDNGQYEIESLDERLRLWEEAYRLHKETIANIDAEYGEKSKVLEDELLSAKLSAYGSAAGALAGLFKDMSGEQSRAYRAMFAVSKAFAIAEAGKNVWLAASDAFAKERGTVWQKLAAAATATAKSSKFIPLINAINPKGFRSGGYTGNIGVNSIAGVVHGQEYVMNAKATKRIGVNNLERLSNGEGIGGVKVIINNYSNETATAEQMPNGDIMVTIGKMISDTVDAKVNQRFIQARRQGGELYGR</sequence>
<dbReference type="RefSeq" id="WP_046699151.1">
    <property type="nucleotide sequence ID" value="NZ_CP011376.1"/>
</dbReference>
<dbReference type="Pfam" id="PF20155">
    <property type="entry name" value="TMP_3"/>
    <property type="match status" value="1"/>
</dbReference>
<feature type="domain" description="Tape measure protein N-terminal" evidence="3">
    <location>
        <begin position="114"/>
        <end position="302"/>
    </location>
</feature>
<feature type="coiled-coil region" evidence="1">
    <location>
        <begin position="356"/>
        <end position="383"/>
    </location>
</feature>
<dbReference type="Pfam" id="PF01464">
    <property type="entry name" value="SLT"/>
    <property type="match status" value="1"/>
</dbReference>
<reference evidence="4 5" key="1">
    <citation type="submission" date="2015-05" db="EMBL/GenBank/DDBJ databases">
        <authorList>
            <person name="Dickey A."/>
            <person name="Clawson M."/>
            <person name="Bono J."/>
            <person name="Loy J.D."/>
        </authorList>
    </citation>
    <scope>NUCLEOTIDE SEQUENCE [LARGE SCALE GENOMIC DNA]</scope>
    <source>
        <strain evidence="4 5">22581</strain>
    </source>
</reference>
<feature type="coiled-coil region" evidence="1">
    <location>
        <begin position="477"/>
        <end position="504"/>
    </location>
</feature>
<evidence type="ECO:0000313" key="5">
    <source>
        <dbReference type="Proteomes" id="UP000077465"/>
    </source>
</evidence>
<dbReference type="Proteomes" id="UP000077465">
    <property type="component" value="Chromosome"/>
</dbReference>
<dbReference type="InterPro" id="IPR008258">
    <property type="entry name" value="Transglycosylase_SLT_dom_1"/>
</dbReference>
<evidence type="ECO:0000259" key="3">
    <source>
        <dbReference type="Pfam" id="PF20155"/>
    </source>
</evidence>
<evidence type="ECO:0000259" key="2">
    <source>
        <dbReference type="Pfam" id="PF01464"/>
    </source>
</evidence>
<dbReference type="Gene3D" id="1.10.530.10">
    <property type="match status" value="1"/>
</dbReference>
<organism evidence="4 5">
    <name type="scientific">Moraxella bovoculi</name>
    <dbReference type="NCBI Taxonomy" id="386891"/>
    <lineage>
        <taxon>Bacteria</taxon>
        <taxon>Pseudomonadati</taxon>
        <taxon>Pseudomonadota</taxon>
        <taxon>Gammaproteobacteria</taxon>
        <taxon>Moraxellales</taxon>
        <taxon>Moraxellaceae</taxon>
        <taxon>Moraxella</taxon>
    </lineage>
</organism>
<dbReference type="EMBL" id="CP011376">
    <property type="protein sequence ID" value="AKG07131.1"/>
    <property type="molecule type" value="Genomic_DNA"/>
</dbReference>
<name>A0AAC8T995_9GAMM</name>